<dbReference type="KEGG" id="nso:NIASO_13625"/>
<keyword evidence="1" id="KW-0732">Signal</keyword>
<dbReference type="OrthoDB" id="631209at2"/>
<dbReference type="Proteomes" id="UP000003586">
    <property type="component" value="Chromosome"/>
</dbReference>
<reference evidence="2 3" key="1">
    <citation type="submission" date="2013-12" db="EMBL/GenBank/DDBJ databases">
        <authorList>
            <consortium name="DOE Joint Genome Institute"/>
            <person name="Eisen J."/>
            <person name="Huntemann M."/>
            <person name="Han J."/>
            <person name="Chen A."/>
            <person name="Kyrpides N."/>
            <person name="Mavromatis K."/>
            <person name="Markowitz V."/>
            <person name="Palaniappan K."/>
            <person name="Ivanova N."/>
            <person name="Schaumberg A."/>
            <person name="Pati A."/>
            <person name="Liolios K."/>
            <person name="Nordberg H.P."/>
            <person name="Cantor M.N."/>
            <person name="Hua S.X."/>
            <person name="Woyke T."/>
        </authorList>
    </citation>
    <scope>NUCLEOTIDE SEQUENCE [LARGE SCALE GENOMIC DNA]</scope>
    <source>
        <strain evidence="3">DSM 19437</strain>
    </source>
</reference>
<evidence type="ECO:0000256" key="1">
    <source>
        <dbReference type="SAM" id="SignalP"/>
    </source>
</evidence>
<dbReference type="HOGENOM" id="CLU_709464_0_0_10"/>
<feature type="chain" id="PRO_5004788502" description="Dipeptidylpeptidase IV N-terminal domain-containing protein" evidence="1">
    <location>
        <begin position="19"/>
        <end position="389"/>
    </location>
</feature>
<dbReference type="SUPFAM" id="SSF82171">
    <property type="entry name" value="DPP6 N-terminal domain-like"/>
    <property type="match status" value="1"/>
</dbReference>
<dbReference type="EMBL" id="CP007035">
    <property type="protein sequence ID" value="AHF17750.1"/>
    <property type="molecule type" value="Genomic_DNA"/>
</dbReference>
<evidence type="ECO:0000313" key="2">
    <source>
        <dbReference type="EMBL" id="AHF17750.1"/>
    </source>
</evidence>
<evidence type="ECO:0008006" key="4">
    <source>
        <dbReference type="Google" id="ProtNLM"/>
    </source>
</evidence>
<organism evidence="2 3">
    <name type="scientific">Niabella soli DSM 19437</name>
    <dbReference type="NCBI Taxonomy" id="929713"/>
    <lineage>
        <taxon>Bacteria</taxon>
        <taxon>Pseudomonadati</taxon>
        <taxon>Bacteroidota</taxon>
        <taxon>Chitinophagia</taxon>
        <taxon>Chitinophagales</taxon>
        <taxon>Chitinophagaceae</taxon>
        <taxon>Niabella</taxon>
    </lineage>
</organism>
<proteinExistence type="predicted"/>
<keyword evidence="3" id="KW-1185">Reference proteome</keyword>
<dbReference type="AlphaFoldDB" id="W0F3X4"/>
<sequence length="389" mass="43845">MKSVVFVFFLVCSLFANAQAPRLQQQFSWSQNNHIIQTVEISAKGDQIVFVKRINPNDSAALKNRFREDGTTENLLPGKKDSLRIGDPVISLIKLSSKHLTLIDYGWSPHLAPGGGRVAYAHQLQPVTGKKITAATLIGNEIKVFSLKDKKIQTVAAPPARGFLLDPVFTDSATILYKTGDAVNGPYAGAIALHRLHLLTKKTELLRSARIRHRLYDLVGNIYGTGNNYAYVVYSPQDSTSGLASEYEHLLLHEKDTVQDFGIRRFTNLDFKFAVLPERKLVYLDDNHLMTDDTSYIVYFEKGKTLSKKPINFDFTKAWLSPDGSYMAYLDSSASCYVLRLRDFSRTQVPLPKKEIYSLTWSDSGQQLAIVQEHPKMPKTDMLYLFTVE</sequence>
<gene>
    <name evidence="2" type="ORF">NIASO_13625</name>
</gene>
<protein>
    <recommendedName>
        <fullName evidence="4">Dipeptidylpeptidase IV N-terminal domain-containing protein</fullName>
    </recommendedName>
</protein>
<accession>W0F3X4</accession>
<name>W0F3X4_9BACT</name>
<feature type="signal peptide" evidence="1">
    <location>
        <begin position="1"/>
        <end position="18"/>
    </location>
</feature>
<dbReference type="RefSeq" id="WP_008586358.1">
    <property type="nucleotide sequence ID" value="NZ_CP007035.1"/>
</dbReference>
<evidence type="ECO:0000313" key="3">
    <source>
        <dbReference type="Proteomes" id="UP000003586"/>
    </source>
</evidence>